<proteinExistence type="predicted"/>
<sequence>MFLCYQNLIVIVDKECPYPCYPLPVGGSNGGGGGNNQPTTSFSPPFQTRNYPPASTIFSYNPPSPNYYGSEPPPPDSIVPWFPYYSKKPAHSINQPSSSGSRMARMRPTVVISSISCLLLLLLWHVF</sequence>
<name>A0A5N6L8M6_9ASTR</name>
<dbReference type="Proteomes" id="UP000326396">
    <property type="component" value="Unassembled WGS sequence"/>
</dbReference>
<evidence type="ECO:0000256" key="1">
    <source>
        <dbReference type="SAM" id="MobiDB-lite"/>
    </source>
</evidence>
<dbReference type="OrthoDB" id="1742510at2759"/>
<dbReference type="PANTHER" id="PTHR37702">
    <property type="entry name" value="PROLINE-RICH FAMILY PROTEIN"/>
    <property type="match status" value="1"/>
</dbReference>
<evidence type="ECO:0000256" key="2">
    <source>
        <dbReference type="SAM" id="Phobius"/>
    </source>
</evidence>
<gene>
    <name evidence="3" type="ORF">E3N88_45615</name>
</gene>
<protein>
    <submittedName>
        <fullName evidence="3">Uncharacterized protein</fullName>
    </submittedName>
</protein>
<accession>A0A5N6L8M6</accession>
<keyword evidence="2" id="KW-0472">Membrane</keyword>
<comment type="caution">
    <text evidence="3">The sequence shown here is derived from an EMBL/GenBank/DDBJ whole genome shotgun (WGS) entry which is preliminary data.</text>
</comment>
<feature type="compositionally biased region" description="Polar residues" evidence="1">
    <location>
        <begin position="37"/>
        <end position="47"/>
    </location>
</feature>
<organism evidence="3 4">
    <name type="scientific">Mikania micrantha</name>
    <name type="common">bitter vine</name>
    <dbReference type="NCBI Taxonomy" id="192012"/>
    <lineage>
        <taxon>Eukaryota</taxon>
        <taxon>Viridiplantae</taxon>
        <taxon>Streptophyta</taxon>
        <taxon>Embryophyta</taxon>
        <taxon>Tracheophyta</taxon>
        <taxon>Spermatophyta</taxon>
        <taxon>Magnoliopsida</taxon>
        <taxon>eudicotyledons</taxon>
        <taxon>Gunneridae</taxon>
        <taxon>Pentapetalae</taxon>
        <taxon>asterids</taxon>
        <taxon>campanulids</taxon>
        <taxon>Asterales</taxon>
        <taxon>Asteraceae</taxon>
        <taxon>Asteroideae</taxon>
        <taxon>Heliantheae alliance</taxon>
        <taxon>Eupatorieae</taxon>
        <taxon>Mikania</taxon>
    </lineage>
</organism>
<feature type="region of interest" description="Disordered" evidence="1">
    <location>
        <begin position="27"/>
        <end position="47"/>
    </location>
</feature>
<keyword evidence="2" id="KW-0812">Transmembrane</keyword>
<feature type="transmembrane region" description="Helical" evidence="2">
    <location>
        <begin position="109"/>
        <end position="126"/>
    </location>
</feature>
<evidence type="ECO:0000313" key="3">
    <source>
        <dbReference type="EMBL" id="KAC9579622.1"/>
    </source>
</evidence>
<reference evidence="3 4" key="1">
    <citation type="submission" date="2019-05" db="EMBL/GenBank/DDBJ databases">
        <title>Mikania micrantha, genome provides insights into the molecular mechanism of rapid growth.</title>
        <authorList>
            <person name="Liu B."/>
        </authorList>
    </citation>
    <scope>NUCLEOTIDE SEQUENCE [LARGE SCALE GENOMIC DNA]</scope>
    <source>
        <strain evidence="3">NLD-2019</strain>
        <tissue evidence="3">Leaf</tissue>
    </source>
</reference>
<dbReference type="PANTHER" id="PTHR37702:SF1">
    <property type="entry name" value="HYDROXYPROLINE-RICH GLYCOPROTEIN FAMILY PROTEIN"/>
    <property type="match status" value="1"/>
</dbReference>
<keyword evidence="2" id="KW-1133">Transmembrane helix</keyword>
<evidence type="ECO:0000313" key="4">
    <source>
        <dbReference type="Proteomes" id="UP000326396"/>
    </source>
</evidence>
<keyword evidence="4" id="KW-1185">Reference proteome</keyword>
<dbReference type="EMBL" id="SZYD01002409">
    <property type="protein sequence ID" value="KAC9579622.1"/>
    <property type="molecule type" value="Genomic_DNA"/>
</dbReference>
<dbReference type="AlphaFoldDB" id="A0A5N6L8M6"/>